<accession>A0AAV7J0F7</accession>
<evidence type="ECO:0000256" key="3">
    <source>
        <dbReference type="SAM" id="MobiDB-lite"/>
    </source>
</evidence>
<name>A0AAV7J0F7_COTGL</name>
<evidence type="ECO:0000313" key="5">
    <source>
        <dbReference type="EMBL" id="KAH0561684.1"/>
    </source>
</evidence>
<feature type="domain" description="Trichohyalin-plectin-homology" evidence="4">
    <location>
        <begin position="27"/>
        <end position="350"/>
    </location>
</feature>
<feature type="coiled-coil region" evidence="2">
    <location>
        <begin position="110"/>
        <end position="213"/>
    </location>
</feature>
<proteinExistence type="predicted"/>
<comment type="caution">
    <text evidence="5">The sequence shown here is derived from an EMBL/GenBank/DDBJ whole genome shotgun (WGS) entry which is preliminary data.</text>
</comment>
<organism evidence="5 6">
    <name type="scientific">Cotesia glomerata</name>
    <name type="common">Lepidopteran parasitic wasp</name>
    <name type="synonym">Apanteles glomeratus</name>
    <dbReference type="NCBI Taxonomy" id="32391"/>
    <lineage>
        <taxon>Eukaryota</taxon>
        <taxon>Metazoa</taxon>
        <taxon>Ecdysozoa</taxon>
        <taxon>Arthropoda</taxon>
        <taxon>Hexapoda</taxon>
        <taxon>Insecta</taxon>
        <taxon>Pterygota</taxon>
        <taxon>Neoptera</taxon>
        <taxon>Endopterygota</taxon>
        <taxon>Hymenoptera</taxon>
        <taxon>Apocrita</taxon>
        <taxon>Ichneumonoidea</taxon>
        <taxon>Braconidae</taxon>
        <taxon>Microgastrinae</taxon>
        <taxon>Cotesia</taxon>
    </lineage>
</organism>
<feature type="coiled-coil region" evidence="2">
    <location>
        <begin position="510"/>
        <end position="537"/>
    </location>
</feature>
<feature type="compositionally biased region" description="Polar residues" evidence="3">
    <location>
        <begin position="757"/>
        <end position="785"/>
    </location>
</feature>
<feature type="coiled-coil region" evidence="2">
    <location>
        <begin position="567"/>
        <end position="594"/>
    </location>
</feature>
<evidence type="ECO:0000313" key="6">
    <source>
        <dbReference type="Proteomes" id="UP000826195"/>
    </source>
</evidence>
<sequence>MSNLNKNYLQKKFNDNIYKESITTLTNSSDEIIKLERQFRNAYMLKSLEAQMAEKEANKIAQSVQDKLQIDLIAYENRKAIENDLKKASQIKKDRQECVEYLRKQILLREEMALAEEERLKEERRKLEDADEEVERMEEVQKREKREFLARKFKYEKQIREEIREILEVKQQEEEAEARERDRIYQENLNLRVKEWKEVLEDKKNAREEMIRKVCELLEGRIIDKSQELKREEIICELMAEDIKRELIVKEYEDLLLKREKKAKLSKDLKAQVLLNVQLEDQAIKRETLLAEQVIKRVMEEDYLARLTDQARKRKQRQYKEDLEKFIEDARRIRREIVIRAQEEFESAVRVQRELSAWSRGSNKKSVLFYTTDCGGEDENDDIALSLQQRSASLTALHSVEPAVSSQQFLLQEPRMAQLETLEAKMASIEVSLSTTTPRRKKGGSLTGAITLSAGHKNRDYYKEVDALRVALRDKENVIQTLKSQLCNNLSNRLALRNGVIQSPLNETDRKATEERVHKLEREADNKRLAIKNLKLALERLDITDNIDTRIQQAELEYRLGREELELLSVMEEMRALQAALEFAETQEKQKNDSIFSCINEARGTKSMNLSVFAIEVSADPKSPRFGAGPRDNAPGLYVDWAVEDSGLQKEDRLLEVNGKLVVTASAADLSRLLAVTPEAAHIVVLRKTNDSLAALRALRSENLRLNHRISYLEEQVRDLLSSPVRKVSPVVDSTAHRPDVQVFQKGPQMSLITGKKTMQSLSPSLKLNSPETREQSLPSYPTKSTRSDGNLRTRRHSTDLLSSSSPNFNKLQSDLNYKLMSSKNQRKSSDREAKLSSRVSSAAEALDYYPDNDQYHQRRKSSTSLACYQLGLTSSAIEFDSEPIYYRECGNNRGNEDTQSTCSSYLITENPGGMEEHNKRPPLTVMPIGVPKKPLRLSLHRATSLQSVESAPPTLSTAAASAARKSLKRNYHDDAGNGLLENHHKNRLEIFNADRKNYYDTDCYSQTSSASTSQLHVLKTANSRTELTGKNNQWTPPKSRRSRSHFSSLTMNKWC</sequence>
<feature type="compositionally biased region" description="Polar residues" evidence="3">
    <location>
        <begin position="1046"/>
        <end position="1056"/>
    </location>
</feature>
<reference evidence="5 6" key="1">
    <citation type="journal article" date="2021" name="J. Hered.">
        <title>A chromosome-level genome assembly of the parasitoid wasp, Cotesia glomerata (Hymenoptera: Braconidae).</title>
        <authorList>
            <person name="Pinto B.J."/>
            <person name="Weis J.J."/>
            <person name="Gamble T."/>
            <person name="Ode P.J."/>
            <person name="Paul R."/>
            <person name="Zaspel J.M."/>
        </authorList>
    </citation>
    <scope>NUCLEOTIDE SEQUENCE [LARGE SCALE GENOMIC DNA]</scope>
    <source>
        <strain evidence="5">CgM1</strain>
    </source>
</reference>
<feature type="region of interest" description="Disordered" evidence="3">
    <location>
        <begin position="746"/>
        <end position="808"/>
    </location>
</feature>
<dbReference type="Proteomes" id="UP000826195">
    <property type="component" value="Unassembled WGS sequence"/>
</dbReference>
<keyword evidence="1 2" id="KW-0175">Coiled coil</keyword>
<dbReference type="Gene3D" id="2.30.42.10">
    <property type="match status" value="1"/>
</dbReference>
<dbReference type="InterPro" id="IPR043597">
    <property type="entry name" value="TPH_dom"/>
</dbReference>
<feature type="region of interest" description="Disordered" evidence="3">
    <location>
        <begin position="1027"/>
        <end position="1056"/>
    </location>
</feature>
<feature type="compositionally biased region" description="Polar residues" evidence="3">
    <location>
        <begin position="1027"/>
        <end position="1037"/>
    </location>
</feature>
<dbReference type="SUPFAM" id="SSF50156">
    <property type="entry name" value="PDZ domain-like"/>
    <property type="match status" value="1"/>
</dbReference>
<evidence type="ECO:0000259" key="4">
    <source>
        <dbReference type="Pfam" id="PF13868"/>
    </source>
</evidence>
<gene>
    <name evidence="5" type="ORF">KQX54_018732</name>
</gene>
<evidence type="ECO:0000256" key="2">
    <source>
        <dbReference type="SAM" id="Coils"/>
    </source>
</evidence>
<dbReference type="InterPro" id="IPR036034">
    <property type="entry name" value="PDZ_sf"/>
</dbReference>
<protein>
    <recommendedName>
        <fullName evidence="4">Trichohyalin-plectin-homology domain-containing protein</fullName>
    </recommendedName>
</protein>
<evidence type="ECO:0000256" key="1">
    <source>
        <dbReference type="ARBA" id="ARBA00023054"/>
    </source>
</evidence>
<dbReference type="EMBL" id="JAHXZJ010000374">
    <property type="protein sequence ID" value="KAH0561684.1"/>
    <property type="molecule type" value="Genomic_DNA"/>
</dbReference>
<keyword evidence="6" id="KW-1185">Reference proteome</keyword>
<dbReference type="Pfam" id="PF13868">
    <property type="entry name" value="TPH"/>
    <property type="match status" value="1"/>
</dbReference>
<dbReference type="AlphaFoldDB" id="A0AAV7J0F7"/>